<dbReference type="GO" id="GO:0005520">
    <property type="term" value="F:insulin-like growth factor binding"/>
    <property type="evidence" value="ECO:0007669"/>
    <property type="project" value="TreeGrafter"/>
</dbReference>
<name>A0A4Y2RLU0_ARAVE</name>
<dbReference type="PANTHER" id="PTHR15071">
    <property type="entry name" value="MANNOSE-6-PHOSPHATE RECEPTOR FAMILY MEMBER"/>
    <property type="match status" value="1"/>
</dbReference>
<keyword evidence="2" id="KW-1185">Reference proteome</keyword>
<dbReference type="GO" id="GO:0005886">
    <property type="term" value="C:plasma membrane"/>
    <property type="evidence" value="ECO:0007669"/>
    <property type="project" value="TreeGrafter"/>
</dbReference>
<evidence type="ECO:0000313" key="2">
    <source>
        <dbReference type="Proteomes" id="UP000499080"/>
    </source>
</evidence>
<dbReference type="GO" id="GO:0038023">
    <property type="term" value="F:signaling receptor activity"/>
    <property type="evidence" value="ECO:0007669"/>
    <property type="project" value="InterPro"/>
</dbReference>
<dbReference type="SUPFAM" id="SSF50911">
    <property type="entry name" value="Mannose 6-phosphate receptor domain"/>
    <property type="match status" value="2"/>
</dbReference>
<reference evidence="1 2" key="1">
    <citation type="journal article" date="2019" name="Sci. Rep.">
        <title>Orb-weaving spider Araneus ventricosus genome elucidates the spidroin gene catalogue.</title>
        <authorList>
            <person name="Kono N."/>
            <person name="Nakamura H."/>
            <person name="Ohtoshi R."/>
            <person name="Moran D.A.P."/>
            <person name="Shinohara A."/>
            <person name="Yoshida Y."/>
            <person name="Fujiwara M."/>
            <person name="Mori M."/>
            <person name="Tomita M."/>
            <person name="Arakawa K."/>
        </authorList>
    </citation>
    <scope>NUCLEOTIDE SEQUENCE [LARGE SCALE GENOMIC DNA]</scope>
</reference>
<dbReference type="Gene3D" id="2.70.130.10">
    <property type="entry name" value="Mannose-6-phosphate receptor binding domain"/>
    <property type="match status" value="2"/>
</dbReference>
<comment type="caution">
    <text evidence="1">The sequence shown here is derived from an EMBL/GenBank/DDBJ whole genome shotgun (WGS) entry which is preliminary data.</text>
</comment>
<proteinExistence type="predicted"/>
<dbReference type="AlphaFoldDB" id="A0A4Y2RLU0"/>
<dbReference type="GO" id="GO:0005802">
    <property type="term" value="C:trans-Golgi network"/>
    <property type="evidence" value="ECO:0007669"/>
    <property type="project" value="TreeGrafter"/>
</dbReference>
<dbReference type="Proteomes" id="UP000499080">
    <property type="component" value="Unassembled WGS sequence"/>
</dbReference>
<sequence length="221" mass="24343">MFVHTKIQCGTKTIQRATIKFACGPNLGVPELVLISQCQVNFHWKTSAACRVKPKTHQVPCYALDGEGEKRDLSHLIKPTGGYFVNTPNPAVEFVINVCSDIRPDNDNNGCPANSSACRIIEVKIILGFSPRWITICTPEGLMLTYKANHIPAGCSLEPKTTVLFKCPDRGHSQIPKALYQTSTVNMKLNGIQNMLCPESSLKGVYKTCQGLLLKPMVVLR</sequence>
<dbReference type="OrthoDB" id="6512183at2759"/>
<gene>
    <name evidence="1" type="primary">Igf2r_0</name>
    <name evidence="1" type="ORF">AVEN_172629_1</name>
</gene>
<dbReference type="InterPro" id="IPR000479">
    <property type="entry name" value="CIMR_rpt"/>
</dbReference>
<organism evidence="1 2">
    <name type="scientific">Araneus ventricosus</name>
    <name type="common">Orbweaver spider</name>
    <name type="synonym">Epeira ventricosa</name>
    <dbReference type="NCBI Taxonomy" id="182803"/>
    <lineage>
        <taxon>Eukaryota</taxon>
        <taxon>Metazoa</taxon>
        <taxon>Ecdysozoa</taxon>
        <taxon>Arthropoda</taxon>
        <taxon>Chelicerata</taxon>
        <taxon>Arachnida</taxon>
        <taxon>Araneae</taxon>
        <taxon>Araneomorphae</taxon>
        <taxon>Entelegynae</taxon>
        <taxon>Araneoidea</taxon>
        <taxon>Araneidae</taxon>
        <taxon>Araneus</taxon>
    </lineage>
</organism>
<dbReference type="EMBL" id="BGPR01017506">
    <property type="protein sequence ID" value="GBN76356.1"/>
    <property type="molecule type" value="Genomic_DNA"/>
</dbReference>
<dbReference type="GO" id="GO:0005770">
    <property type="term" value="C:late endosome"/>
    <property type="evidence" value="ECO:0007669"/>
    <property type="project" value="TreeGrafter"/>
</dbReference>
<protein>
    <submittedName>
        <fullName evidence="1">Cation-independent mannose-6-phosphate receptor</fullName>
    </submittedName>
</protein>
<dbReference type="SMART" id="SM01404">
    <property type="entry name" value="CIMR"/>
    <property type="match status" value="1"/>
</dbReference>
<accession>A0A4Y2RLU0</accession>
<keyword evidence="1" id="KW-0675">Receptor</keyword>
<dbReference type="GO" id="GO:0007041">
    <property type="term" value="P:lysosomal transport"/>
    <property type="evidence" value="ECO:0007669"/>
    <property type="project" value="InterPro"/>
</dbReference>
<dbReference type="PANTHER" id="PTHR15071:SF17">
    <property type="entry name" value="CATION-INDEPENDENT MANNOSE-6-PHOSPHATE RECEPTOR"/>
    <property type="match status" value="1"/>
</dbReference>
<evidence type="ECO:0000313" key="1">
    <source>
        <dbReference type="EMBL" id="GBN76356.1"/>
    </source>
</evidence>
<dbReference type="Pfam" id="PF00878">
    <property type="entry name" value="CIMR"/>
    <property type="match status" value="1"/>
</dbReference>
<dbReference type="InterPro" id="IPR009011">
    <property type="entry name" value="Man6P_isomerase_rcpt-bd_dom_sf"/>
</dbReference>
<dbReference type="GO" id="GO:0005537">
    <property type="term" value="F:D-mannose binding"/>
    <property type="evidence" value="ECO:0007669"/>
    <property type="project" value="InterPro"/>
</dbReference>